<dbReference type="RefSeq" id="WP_241291909.1">
    <property type="nucleotide sequence ID" value="NZ_JAKZGR010000002.1"/>
</dbReference>
<sequence length="64" mass="7537">MLQSKSKCEPQAQKDLDAYITLHFPDDNISIRCRSRAGSEGEYLENYTTFERTFPNFLWAIYRA</sequence>
<evidence type="ECO:0000313" key="2">
    <source>
        <dbReference type="Proteomes" id="UP001595766"/>
    </source>
</evidence>
<name>A0ABV8ELP2_9BACT</name>
<accession>A0ABV8ELP2</accession>
<proteinExistence type="predicted"/>
<comment type="caution">
    <text evidence="1">The sequence shown here is derived from an EMBL/GenBank/DDBJ whole genome shotgun (WGS) entry which is preliminary data.</text>
</comment>
<protein>
    <submittedName>
        <fullName evidence="1">Uncharacterized protein</fullName>
    </submittedName>
</protein>
<dbReference type="EMBL" id="JBHSAV010000053">
    <property type="protein sequence ID" value="MFC3977248.1"/>
    <property type="molecule type" value="Genomic_DNA"/>
</dbReference>
<reference evidence="2" key="1">
    <citation type="journal article" date="2019" name="Int. J. Syst. Evol. Microbiol.">
        <title>The Global Catalogue of Microorganisms (GCM) 10K type strain sequencing project: providing services to taxonomists for standard genome sequencing and annotation.</title>
        <authorList>
            <consortium name="The Broad Institute Genomics Platform"/>
            <consortium name="The Broad Institute Genome Sequencing Center for Infectious Disease"/>
            <person name="Wu L."/>
            <person name="Ma J."/>
        </authorList>
    </citation>
    <scope>NUCLEOTIDE SEQUENCE [LARGE SCALE GENOMIC DNA]</scope>
    <source>
        <strain evidence="2">CECT 8551</strain>
    </source>
</reference>
<dbReference type="Proteomes" id="UP001595766">
    <property type="component" value="Unassembled WGS sequence"/>
</dbReference>
<organism evidence="1 2">
    <name type="scientific">Belliella kenyensis</name>
    <dbReference type="NCBI Taxonomy" id="1472724"/>
    <lineage>
        <taxon>Bacteria</taxon>
        <taxon>Pseudomonadati</taxon>
        <taxon>Bacteroidota</taxon>
        <taxon>Cytophagia</taxon>
        <taxon>Cytophagales</taxon>
        <taxon>Cyclobacteriaceae</taxon>
        <taxon>Belliella</taxon>
    </lineage>
</organism>
<gene>
    <name evidence="1" type="ORF">ACFOUP_12745</name>
</gene>
<evidence type="ECO:0000313" key="1">
    <source>
        <dbReference type="EMBL" id="MFC3977248.1"/>
    </source>
</evidence>
<keyword evidence="2" id="KW-1185">Reference proteome</keyword>